<feature type="transmembrane region" description="Helical" evidence="1">
    <location>
        <begin position="28"/>
        <end position="47"/>
    </location>
</feature>
<feature type="transmembrane region" description="Helical" evidence="1">
    <location>
        <begin position="85"/>
        <end position="108"/>
    </location>
</feature>
<organism evidence="2 3">
    <name type="scientific">Thiobacillus denitrificans</name>
    <dbReference type="NCBI Taxonomy" id="36861"/>
    <lineage>
        <taxon>Bacteria</taxon>
        <taxon>Pseudomonadati</taxon>
        <taxon>Pseudomonadota</taxon>
        <taxon>Betaproteobacteria</taxon>
        <taxon>Nitrosomonadales</taxon>
        <taxon>Thiobacillaceae</taxon>
        <taxon>Thiobacillus</taxon>
    </lineage>
</organism>
<reference evidence="2 3" key="1">
    <citation type="journal article" date="2015" name="Appl. Environ. Microbiol.">
        <title>Aerobic and Anaerobic Thiosulfate Oxidation by a Cold-Adapted, Subglacial Chemoautotroph.</title>
        <authorList>
            <person name="Harrold Z.R."/>
            <person name="Skidmore M.L."/>
            <person name="Hamilton T.L."/>
            <person name="Desch L."/>
            <person name="Amada K."/>
            <person name="van Gelder W."/>
            <person name="Glover K."/>
            <person name="Roden E.E."/>
            <person name="Boyd E.S."/>
        </authorList>
    </citation>
    <scope>NUCLEOTIDE SEQUENCE [LARGE SCALE GENOMIC DNA]</scope>
    <source>
        <strain evidence="2 3">RG</strain>
    </source>
</reference>
<dbReference type="AlphaFoldDB" id="A0A125BD31"/>
<keyword evidence="3" id="KW-1185">Reference proteome</keyword>
<evidence type="ECO:0000313" key="3">
    <source>
        <dbReference type="Proteomes" id="UP000064243"/>
    </source>
</evidence>
<sequence length="255" mass="27173">MTSLLGGLAAVFALYAIGGAIRGLPPILRALLAGLIPLLAYFALIVGRWPGLDVVAMHISVFLAAGLVLFAVSQFRRHSVGRMHWAPKLLTAFFLGLVVVNGSLLYIATKGLPDPLARWWLGSDGTAVYSGFSGVVTHGQAAAKAVSSELSQAQRESELGWQVEVAGLDGNAPARAIQVRVRDRTGLPVDRIEAELRLQRPGALQATLVLPLAALGAGTYGGVLHLPASGRWLAELRLLRDRDVHYQLIQELVAP</sequence>
<dbReference type="OrthoDB" id="8559928at2"/>
<dbReference type="Proteomes" id="UP000064243">
    <property type="component" value="Unassembled WGS sequence"/>
</dbReference>
<keyword evidence="1" id="KW-0472">Membrane</keyword>
<evidence type="ECO:0000256" key="1">
    <source>
        <dbReference type="SAM" id="Phobius"/>
    </source>
</evidence>
<gene>
    <name evidence="2" type="ORF">ABW22_04525</name>
</gene>
<feature type="transmembrane region" description="Helical" evidence="1">
    <location>
        <begin position="54"/>
        <end position="73"/>
    </location>
</feature>
<dbReference type="EMBL" id="LDUG01000016">
    <property type="protein sequence ID" value="KVW97368.1"/>
    <property type="molecule type" value="Genomic_DNA"/>
</dbReference>
<dbReference type="PATRIC" id="fig|36861.3.peg.362"/>
<name>A0A125BD31_THIDE</name>
<comment type="caution">
    <text evidence="2">The sequence shown here is derived from an EMBL/GenBank/DDBJ whole genome shotgun (WGS) entry which is preliminary data.</text>
</comment>
<accession>A0A125BD31</accession>
<protein>
    <recommendedName>
        <fullName evidence="4">Nitrogen fixation protein FixH</fullName>
    </recommendedName>
</protein>
<dbReference type="InterPro" id="IPR008620">
    <property type="entry name" value="FixH"/>
</dbReference>
<evidence type="ECO:0008006" key="4">
    <source>
        <dbReference type="Google" id="ProtNLM"/>
    </source>
</evidence>
<proteinExistence type="predicted"/>
<dbReference type="Pfam" id="PF05751">
    <property type="entry name" value="FixH"/>
    <property type="match status" value="1"/>
</dbReference>
<evidence type="ECO:0000313" key="2">
    <source>
        <dbReference type="EMBL" id="KVW97368.1"/>
    </source>
</evidence>
<keyword evidence="1" id="KW-0812">Transmembrane</keyword>
<keyword evidence="1" id="KW-1133">Transmembrane helix</keyword>